<feature type="compositionally biased region" description="Polar residues" evidence="5">
    <location>
        <begin position="437"/>
        <end position="448"/>
    </location>
</feature>
<dbReference type="PANTHER" id="PTHR45931:SF3">
    <property type="entry name" value="RING ZINC FINGER-CONTAINING PROTEIN"/>
    <property type="match status" value="1"/>
</dbReference>
<feature type="domain" description="RING-type" evidence="6">
    <location>
        <begin position="954"/>
        <end position="995"/>
    </location>
</feature>
<feature type="compositionally biased region" description="Basic and acidic residues" evidence="5">
    <location>
        <begin position="548"/>
        <end position="571"/>
    </location>
</feature>
<feature type="region of interest" description="Disordered" evidence="5">
    <location>
        <begin position="106"/>
        <end position="147"/>
    </location>
</feature>
<evidence type="ECO:0000313" key="8">
    <source>
        <dbReference type="RefSeq" id="XP_023930201.1"/>
    </source>
</evidence>
<dbReference type="Pfam" id="PF13639">
    <property type="entry name" value="zf-RING_2"/>
    <property type="match status" value="1"/>
</dbReference>
<evidence type="ECO:0000313" key="7">
    <source>
        <dbReference type="Proteomes" id="UP000085678"/>
    </source>
</evidence>
<feature type="compositionally biased region" description="Polar residues" evidence="5">
    <location>
        <begin position="71"/>
        <end position="83"/>
    </location>
</feature>
<dbReference type="Gene3D" id="3.30.40.10">
    <property type="entry name" value="Zinc/RING finger domain, C3HC4 (zinc finger)"/>
    <property type="match status" value="1"/>
</dbReference>
<evidence type="ECO:0000256" key="2">
    <source>
        <dbReference type="ARBA" id="ARBA00022771"/>
    </source>
</evidence>
<name>A0A2R2MJ04_LINAN</name>
<evidence type="ECO:0000256" key="3">
    <source>
        <dbReference type="ARBA" id="ARBA00022833"/>
    </source>
</evidence>
<dbReference type="PROSITE" id="PS50089">
    <property type="entry name" value="ZF_RING_2"/>
    <property type="match status" value="1"/>
</dbReference>
<gene>
    <name evidence="8" type="primary">LOC106173880</name>
</gene>
<feature type="region of interest" description="Disordered" evidence="5">
    <location>
        <begin position="355"/>
        <end position="398"/>
    </location>
</feature>
<organism evidence="7 8">
    <name type="scientific">Lingula anatina</name>
    <name type="common">Brachiopod</name>
    <name type="synonym">Lingula unguis</name>
    <dbReference type="NCBI Taxonomy" id="7574"/>
    <lineage>
        <taxon>Eukaryota</taxon>
        <taxon>Metazoa</taxon>
        <taxon>Spiralia</taxon>
        <taxon>Lophotrochozoa</taxon>
        <taxon>Brachiopoda</taxon>
        <taxon>Linguliformea</taxon>
        <taxon>Lingulata</taxon>
        <taxon>Lingulida</taxon>
        <taxon>Linguloidea</taxon>
        <taxon>Lingulidae</taxon>
        <taxon>Lingula</taxon>
    </lineage>
</organism>
<dbReference type="AlphaFoldDB" id="A0A2R2MJ04"/>
<feature type="compositionally biased region" description="Polar residues" evidence="5">
    <location>
        <begin position="590"/>
        <end position="622"/>
    </location>
</feature>
<feature type="compositionally biased region" description="Low complexity" evidence="5">
    <location>
        <begin position="633"/>
        <end position="649"/>
    </location>
</feature>
<dbReference type="OrthoDB" id="8062037at2759"/>
<sequence>MDEWQLNIGLMQRIRSKYEAAGRTLGTEPAEDGASGSPQDLEEHHEEDVIPDTPSPVFNKIKPQRVYLTKPMQNPNGRVHQSNISRELLSQKYNKDNRKDALARLKAQRDKRKNPRESSSDEEELEPKKHQSSSGSESELEETPLTNGTNLAQTLYTTHPEQELGSHSRLATTAGSMIKEDSSNCDENNTAVGIEGTSNIESINANIAHVSACAEAPSIDRVQLGASGCSEGGDVGTGDTKDDVLDMRGVPGCGNHSPTKQHSDSDSMEDNMSLASFANRVRKKSPELKNPPDHDVAVSSRCGEDTKCYQGNSLHSDDAVMLSTYQSQGAQGNHASLSVSSVTNTDTSLYADMTPNQQQIDPGCSDRLSDAKTFSEPGSVHHDTVPTSPTEGRHSNVTRYSAKWNKFMTAARQKCAGAEAATKKHKEDDDDDDDFKLSSSQKAAQRLSDSQRNEGSKPGCGQRRHRLAFPATMSSNASRYEAVSKEDTDKNLSSRGSSSTLTKSLGRENMDTSLGSVTHQGSRLLKLTPGSRCVPRNGIKGQQTTNVRKAENEFKSAREEMEIRNRSRNKDSILNTSSAHMKPLKKRKLPSSTSSASLPRTTSGTSSDIYQGNQTTGASHPSTAVPELQNRNPPVTATSVPPPTASTASEDLDIIALETPSEDTAPGERRRGKRRRTASTARNIWAALTPVARGMSSRRHQTTSPTPGAEDEVILLSPDPVETINLIESDEALARRLQEEMDMEYAASLAASSHQTDSLVIPPPLPPSPPPLRGTGVNLYSPVRMRGTRVRNARAPVPVATGARTRSGHIQNELDHLNEEDVAMLMRIGASWGVQRATHLEQATPELAAQSQRFAYTVDEVQGMLDQEVMQYLAARRNHRVNAVSVGRRGRGRQRAGRTWLSAYGPNDGNDYEELLDLAERLGDVKKRGLSTEEISCLPTKSYSKTDEVEQRECHICMCDYTDGENLRILTCFHEFHAPCIDRWIKDNPTCPVCRVEVQLH</sequence>
<evidence type="ECO:0000256" key="1">
    <source>
        <dbReference type="ARBA" id="ARBA00022723"/>
    </source>
</evidence>
<proteinExistence type="predicted"/>
<dbReference type="InterPro" id="IPR051834">
    <property type="entry name" value="RING_finger_E3_ligase"/>
</dbReference>
<feature type="region of interest" description="Disordered" evidence="5">
    <location>
        <begin position="250"/>
        <end position="269"/>
    </location>
</feature>
<dbReference type="GO" id="GO:0061630">
    <property type="term" value="F:ubiquitin protein ligase activity"/>
    <property type="evidence" value="ECO:0007669"/>
    <property type="project" value="TreeGrafter"/>
</dbReference>
<feature type="compositionally biased region" description="Polar residues" evidence="5">
    <location>
        <begin position="511"/>
        <end position="521"/>
    </location>
</feature>
<reference evidence="8" key="1">
    <citation type="submission" date="2025-08" db="UniProtKB">
        <authorList>
            <consortium name="RefSeq"/>
        </authorList>
    </citation>
    <scope>IDENTIFICATION</scope>
    <source>
        <tissue evidence="8">Gonads</tissue>
    </source>
</reference>
<evidence type="ECO:0000256" key="5">
    <source>
        <dbReference type="SAM" id="MobiDB-lite"/>
    </source>
</evidence>
<dbReference type="GO" id="GO:0006511">
    <property type="term" value="P:ubiquitin-dependent protein catabolic process"/>
    <property type="evidence" value="ECO:0007669"/>
    <property type="project" value="TreeGrafter"/>
</dbReference>
<feature type="compositionally biased region" description="Polar residues" evidence="5">
    <location>
        <begin position="385"/>
        <end position="398"/>
    </location>
</feature>
<dbReference type="GeneID" id="106173880"/>
<protein>
    <submittedName>
        <fullName evidence="8">E3 ubiquitin-protein ligase Arkadia isoform X1</fullName>
    </submittedName>
</protein>
<feature type="region of interest" description="Disordered" evidence="5">
    <location>
        <begin position="693"/>
        <end position="712"/>
    </location>
</feature>
<dbReference type="GO" id="GO:0008270">
    <property type="term" value="F:zinc ion binding"/>
    <property type="evidence" value="ECO:0007669"/>
    <property type="project" value="UniProtKB-KW"/>
</dbReference>
<dbReference type="Proteomes" id="UP000085678">
    <property type="component" value="Unplaced"/>
</dbReference>
<feature type="compositionally biased region" description="Low complexity" evidence="5">
    <location>
        <begin position="493"/>
        <end position="504"/>
    </location>
</feature>
<feature type="region of interest" description="Disordered" evidence="5">
    <location>
        <begin position="21"/>
        <end position="83"/>
    </location>
</feature>
<dbReference type="InterPro" id="IPR013083">
    <property type="entry name" value="Znf_RING/FYVE/PHD"/>
</dbReference>
<dbReference type="RefSeq" id="XP_023930201.1">
    <property type="nucleotide sequence ID" value="XM_024074433.1"/>
</dbReference>
<feature type="compositionally biased region" description="Basic and acidic residues" evidence="5">
    <location>
        <begin position="482"/>
        <end position="492"/>
    </location>
</feature>
<dbReference type="CDD" id="cd16472">
    <property type="entry name" value="RING-H2_RNF38-like"/>
    <property type="match status" value="1"/>
</dbReference>
<accession>A0A2R2MJ04</accession>
<dbReference type="SUPFAM" id="SSF57850">
    <property type="entry name" value="RING/U-box"/>
    <property type="match status" value="1"/>
</dbReference>
<feature type="region of interest" description="Disordered" evidence="5">
    <location>
        <begin position="418"/>
        <end position="681"/>
    </location>
</feature>
<keyword evidence="1" id="KW-0479">Metal-binding</keyword>
<evidence type="ECO:0000259" key="6">
    <source>
        <dbReference type="PROSITE" id="PS50089"/>
    </source>
</evidence>
<evidence type="ECO:0000256" key="4">
    <source>
        <dbReference type="PROSITE-ProRule" id="PRU00175"/>
    </source>
</evidence>
<dbReference type="InterPro" id="IPR001841">
    <property type="entry name" value="Znf_RING"/>
</dbReference>
<dbReference type="SMART" id="SM00184">
    <property type="entry name" value="RING"/>
    <property type="match status" value="1"/>
</dbReference>
<dbReference type="PANTHER" id="PTHR45931">
    <property type="entry name" value="SI:CH211-59O9.10"/>
    <property type="match status" value="1"/>
</dbReference>
<keyword evidence="2 4" id="KW-0863">Zinc-finger</keyword>
<keyword evidence="3" id="KW-0862">Zinc</keyword>
<dbReference type="GO" id="GO:0005634">
    <property type="term" value="C:nucleus"/>
    <property type="evidence" value="ECO:0007669"/>
    <property type="project" value="TreeGrafter"/>
</dbReference>
<keyword evidence="7" id="KW-1185">Reference proteome</keyword>